<gene>
    <name evidence="2" type="ORF">BOX15_Mlig023407g1</name>
</gene>
<evidence type="ECO:0000256" key="1">
    <source>
        <dbReference type="SAM" id="MobiDB-lite"/>
    </source>
</evidence>
<dbReference type="EMBL" id="NIVC01002511">
    <property type="protein sequence ID" value="PAA57261.1"/>
    <property type="molecule type" value="Genomic_DNA"/>
</dbReference>
<reference evidence="2 3" key="1">
    <citation type="submission" date="2017-06" db="EMBL/GenBank/DDBJ databases">
        <title>A platform for efficient transgenesis in Macrostomum lignano, a flatworm model organism for stem cell research.</title>
        <authorList>
            <person name="Berezikov E."/>
        </authorList>
    </citation>
    <scope>NUCLEOTIDE SEQUENCE [LARGE SCALE GENOMIC DNA]</scope>
    <source>
        <strain evidence="2">DV1</strain>
        <tissue evidence="2">Whole organism</tissue>
    </source>
</reference>
<keyword evidence="3" id="KW-1185">Reference proteome</keyword>
<dbReference type="Proteomes" id="UP000215902">
    <property type="component" value="Unassembled WGS sequence"/>
</dbReference>
<dbReference type="OrthoDB" id="5981473at2759"/>
<name>A0A267E6S4_9PLAT</name>
<proteinExistence type="predicted"/>
<accession>A0A267E6S4</accession>
<dbReference type="AlphaFoldDB" id="A0A267E6S4"/>
<feature type="compositionally biased region" description="Low complexity" evidence="1">
    <location>
        <begin position="198"/>
        <end position="213"/>
    </location>
</feature>
<sequence length="314" mass="33962">MYCNAFVSWEIQDKVKLRSIISQTVLNKSSDIDEPIEQDSSHTSSAVPKSFVQLCPFQHPELSNLPSSRDTCELRLFCSCDSGRHGGGGGGGVGGGGSGACLHTASVAATAKVAEVYDSRGEYTCTIRGAPIGSLASSWCRFTYSLPEPRQEIRFKFLSLATPGCLKLASISLMILLPDGDSTVPIVNQTSSTTYRQQTQTYQTYSTSPQRQSAMLSPTATQRNQQQQQQQQSLQQPQLVTAAASRHALNNLRQWLDTRLEGIERRLDDRLSGIEAQLAQLVAIQSAAANQEVARPSPALIGPDLTGQSTDEPA</sequence>
<feature type="compositionally biased region" description="Low complexity" evidence="1">
    <location>
        <begin position="222"/>
        <end position="238"/>
    </location>
</feature>
<feature type="region of interest" description="Disordered" evidence="1">
    <location>
        <begin position="198"/>
        <end position="239"/>
    </location>
</feature>
<evidence type="ECO:0000313" key="3">
    <source>
        <dbReference type="Proteomes" id="UP000215902"/>
    </source>
</evidence>
<evidence type="ECO:0000313" key="2">
    <source>
        <dbReference type="EMBL" id="PAA57261.1"/>
    </source>
</evidence>
<protein>
    <submittedName>
        <fullName evidence="2">Uncharacterized protein</fullName>
    </submittedName>
</protein>
<organism evidence="2 3">
    <name type="scientific">Macrostomum lignano</name>
    <dbReference type="NCBI Taxonomy" id="282301"/>
    <lineage>
        <taxon>Eukaryota</taxon>
        <taxon>Metazoa</taxon>
        <taxon>Spiralia</taxon>
        <taxon>Lophotrochozoa</taxon>
        <taxon>Platyhelminthes</taxon>
        <taxon>Rhabditophora</taxon>
        <taxon>Macrostomorpha</taxon>
        <taxon>Macrostomida</taxon>
        <taxon>Macrostomidae</taxon>
        <taxon>Macrostomum</taxon>
    </lineage>
</organism>
<feature type="region of interest" description="Disordered" evidence="1">
    <location>
        <begin position="292"/>
        <end position="314"/>
    </location>
</feature>
<comment type="caution">
    <text evidence="2">The sequence shown here is derived from an EMBL/GenBank/DDBJ whole genome shotgun (WGS) entry which is preliminary data.</text>
</comment>